<organism evidence="3 4">
    <name type="scientific">Candidatus Woesebacteria bacterium RBG_13_36_22</name>
    <dbReference type="NCBI Taxonomy" id="1802478"/>
    <lineage>
        <taxon>Bacteria</taxon>
        <taxon>Candidatus Woeseibacteriota</taxon>
    </lineage>
</organism>
<evidence type="ECO:0000313" key="3">
    <source>
        <dbReference type="EMBL" id="OGM09055.1"/>
    </source>
</evidence>
<dbReference type="GO" id="GO:0004222">
    <property type="term" value="F:metalloendopeptidase activity"/>
    <property type="evidence" value="ECO:0007669"/>
    <property type="project" value="TreeGrafter"/>
</dbReference>
<comment type="caution">
    <text evidence="3">The sequence shown here is derived from an EMBL/GenBank/DDBJ whole genome shotgun (WGS) entry which is preliminary data.</text>
</comment>
<dbReference type="InterPro" id="IPR011055">
    <property type="entry name" value="Dup_hybrid_motif"/>
</dbReference>
<dbReference type="Gene3D" id="2.70.70.10">
    <property type="entry name" value="Glucose Permease (Domain IIA)"/>
    <property type="match status" value="1"/>
</dbReference>
<keyword evidence="1" id="KW-0812">Transmembrane</keyword>
<dbReference type="InterPro" id="IPR036779">
    <property type="entry name" value="LysM_dom_sf"/>
</dbReference>
<evidence type="ECO:0000313" key="4">
    <source>
        <dbReference type="Proteomes" id="UP000176939"/>
    </source>
</evidence>
<evidence type="ECO:0000259" key="2">
    <source>
        <dbReference type="PROSITE" id="PS51782"/>
    </source>
</evidence>
<sequence>MEDTYRQLLKFFSEIRLFLSELNKYLVKNLHVSFIKFESGKSTFAQALYRQRGKLARRFMHSGMAGITALGIMIAPILAEEFPGRSVNPWEIPSSTEVLSATTEDPNMMTTVSEKVRDKIIEYKVVQGDTVSSIAEKFGVSEDTIRWQNDLQSKASIKVGQVLEILPVSGVYHKVGKGETVYSIAKKYDASPQAMVDFPYNSFTDDETFALAVGQMVVVPDGVKPNEIPWSPVARVKQITPDAGTVVASGIFVWPTAGTISQRFVWYHKGMDIANHGTPDILAADAGTVVVAGWPDNYGYGNRVIIDHGNGYRTLYGHLSRIYVVSGQTVGRGAAIGKMGSTGRSTGVHLHFEVIKNGVYLNPLNVLR</sequence>
<evidence type="ECO:0000256" key="1">
    <source>
        <dbReference type="SAM" id="Phobius"/>
    </source>
</evidence>
<dbReference type="SUPFAM" id="SSF54106">
    <property type="entry name" value="LysM domain"/>
    <property type="match status" value="1"/>
</dbReference>
<feature type="transmembrane region" description="Helical" evidence="1">
    <location>
        <begin position="59"/>
        <end position="79"/>
    </location>
</feature>
<feature type="domain" description="LysM" evidence="2">
    <location>
        <begin position="121"/>
        <end position="165"/>
    </location>
</feature>
<dbReference type="PROSITE" id="PS51782">
    <property type="entry name" value="LYSM"/>
    <property type="match status" value="2"/>
</dbReference>
<dbReference type="AlphaFoldDB" id="A0A1F7X442"/>
<dbReference type="InterPro" id="IPR016047">
    <property type="entry name" value="M23ase_b-sheet_dom"/>
</dbReference>
<dbReference type="SUPFAM" id="SSF51261">
    <property type="entry name" value="Duplicated hybrid motif"/>
    <property type="match status" value="1"/>
</dbReference>
<accession>A0A1F7X442</accession>
<dbReference type="Gene3D" id="3.10.350.10">
    <property type="entry name" value="LysM domain"/>
    <property type="match status" value="2"/>
</dbReference>
<keyword evidence="1" id="KW-1133">Transmembrane helix</keyword>
<name>A0A1F7X442_9BACT</name>
<dbReference type="CDD" id="cd12797">
    <property type="entry name" value="M23_peptidase"/>
    <property type="match status" value="1"/>
</dbReference>
<dbReference type="EMBL" id="MGFQ01000029">
    <property type="protein sequence ID" value="OGM09055.1"/>
    <property type="molecule type" value="Genomic_DNA"/>
</dbReference>
<gene>
    <name evidence="3" type="ORF">A2Z67_00795</name>
</gene>
<keyword evidence="1" id="KW-0472">Membrane</keyword>
<dbReference type="PANTHER" id="PTHR21666">
    <property type="entry name" value="PEPTIDASE-RELATED"/>
    <property type="match status" value="1"/>
</dbReference>
<dbReference type="Proteomes" id="UP000176939">
    <property type="component" value="Unassembled WGS sequence"/>
</dbReference>
<dbReference type="Pfam" id="PF01551">
    <property type="entry name" value="Peptidase_M23"/>
    <property type="match status" value="1"/>
</dbReference>
<dbReference type="CDD" id="cd00118">
    <property type="entry name" value="LysM"/>
    <property type="match status" value="2"/>
</dbReference>
<dbReference type="InterPro" id="IPR050570">
    <property type="entry name" value="Cell_wall_metabolism_enzyme"/>
</dbReference>
<protein>
    <recommendedName>
        <fullName evidence="2">LysM domain-containing protein</fullName>
    </recommendedName>
</protein>
<dbReference type="InterPro" id="IPR018392">
    <property type="entry name" value="LysM"/>
</dbReference>
<reference evidence="3 4" key="1">
    <citation type="journal article" date="2016" name="Nat. Commun.">
        <title>Thousands of microbial genomes shed light on interconnected biogeochemical processes in an aquifer system.</title>
        <authorList>
            <person name="Anantharaman K."/>
            <person name="Brown C.T."/>
            <person name="Hug L.A."/>
            <person name="Sharon I."/>
            <person name="Castelle C.J."/>
            <person name="Probst A.J."/>
            <person name="Thomas B.C."/>
            <person name="Singh A."/>
            <person name="Wilkins M.J."/>
            <person name="Karaoz U."/>
            <person name="Brodie E.L."/>
            <person name="Williams K.H."/>
            <person name="Hubbard S.S."/>
            <person name="Banfield J.F."/>
        </authorList>
    </citation>
    <scope>NUCLEOTIDE SEQUENCE [LARGE SCALE GENOMIC DNA]</scope>
</reference>
<dbReference type="Pfam" id="PF01476">
    <property type="entry name" value="LysM"/>
    <property type="match status" value="2"/>
</dbReference>
<dbReference type="PANTHER" id="PTHR21666:SF270">
    <property type="entry name" value="MUREIN HYDROLASE ACTIVATOR ENVC"/>
    <property type="match status" value="1"/>
</dbReference>
<dbReference type="SMART" id="SM00257">
    <property type="entry name" value="LysM"/>
    <property type="match status" value="2"/>
</dbReference>
<proteinExistence type="predicted"/>
<feature type="domain" description="LysM" evidence="2">
    <location>
        <begin position="171"/>
        <end position="219"/>
    </location>
</feature>